<evidence type="ECO:0000313" key="10">
    <source>
        <dbReference type="EMBL" id="MBB3930699.1"/>
    </source>
</evidence>
<evidence type="ECO:0000256" key="4">
    <source>
        <dbReference type="ARBA" id="ARBA00022989"/>
    </source>
</evidence>
<accession>A0A840AK48</accession>
<dbReference type="GO" id="GO:0005886">
    <property type="term" value="C:plasma membrane"/>
    <property type="evidence" value="ECO:0007669"/>
    <property type="project" value="UniProtKB-SubCell"/>
</dbReference>
<dbReference type="PANTHER" id="PTHR42682:SF4">
    <property type="entry name" value="NADH-UBIQUINONE_PLASTOQUINONE"/>
    <property type="match status" value="1"/>
</dbReference>
<dbReference type="RefSeq" id="WP_183398331.1">
    <property type="nucleotide sequence ID" value="NZ_JACIDS010000002.1"/>
</dbReference>
<dbReference type="Pfam" id="PF00361">
    <property type="entry name" value="Proton_antipo_M"/>
    <property type="match status" value="1"/>
</dbReference>
<organism evidence="10 11">
    <name type="scientific">Kaistia hirudinis</name>
    <dbReference type="NCBI Taxonomy" id="1293440"/>
    <lineage>
        <taxon>Bacteria</taxon>
        <taxon>Pseudomonadati</taxon>
        <taxon>Pseudomonadota</taxon>
        <taxon>Alphaproteobacteria</taxon>
        <taxon>Hyphomicrobiales</taxon>
        <taxon>Kaistiaceae</taxon>
        <taxon>Kaistia</taxon>
    </lineage>
</organism>
<feature type="transmembrane region" description="Helical" evidence="8">
    <location>
        <begin position="103"/>
        <end position="124"/>
    </location>
</feature>
<name>A0A840AK48_9HYPH</name>
<feature type="transmembrane region" description="Helical" evidence="8">
    <location>
        <begin position="297"/>
        <end position="317"/>
    </location>
</feature>
<dbReference type="PANTHER" id="PTHR42682">
    <property type="entry name" value="HYDROGENASE-4 COMPONENT F"/>
    <property type="match status" value="1"/>
</dbReference>
<feature type="transmembrane region" description="Helical" evidence="8">
    <location>
        <begin position="455"/>
        <end position="475"/>
    </location>
</feature>
<keyword evidence="5" id="KW-0560">Oxidoreductase</keyword>
<evidence type="ECO:0000256" key="3">
    <source>
        <dbReference type="ARBA" id="ARBA00022692"/>
    </source>
</evidence>
<keyword evidence="3 7" id="KW-0812">Transmembrane</keyword>
<keyword evidence="11" id="KW-1185">Reference proteome</keyword>
<dbReference type="InterPro" id="IPR052175">
    <property type="entry name" value="ComplexI-like_HydComp"/>
</dbReference>
<dbReference type="GO" id="GO:0016491">
    <property type="term" value="F:oxidoreductase activity"/>
    <property type="evidence" value="ECO:0007669"/>
    <property type="project" value="UniProtKB-KW"/>
</dbReference>
<feature type="transmembrane region" description="Helical" evidence="8">
    <location>
        <begin position="184"/>
        <end position="205"/>
    </location>
</feature>
<dbReference type="InterPro" id="IPR001750">
    <property type="entry name" value="ND/Mrp_TM"/>
</dbReference>
<proteinExistence type="predicted"/>
<sequence length="560" mass="58306">MTDALAAMSPAYPLIVGSLAVLLFRRGVVQDALALLAPLAALALVWLVPEGTSVPLQWLGLQLHPVASDWLARLFGTAFALAAAAGVLFALDRRSTMERAAALLYAGAAMGVAFAGDLATLFVYWELMAIGSTLVVLAGGASQAALRYALMHVFGGILFFAGLGIVAAEPGGLALRVFQAGSPGSWLLLAGILVNAGAPPVSAWVADAYPRASWSGAVFLSAFTTKAAVYVLIRLFPGEAVLVPIGLFMAIYALVYALIENDIRRMLSYSIVGQVGFMLVAVGIGSEHALAAAAAHAFVHILYKSLLMMAAGAILRATGEIRLSALGGLAKLMPVTAAAMVVGGFSLAAVPFTAGFVSKSAIMAALADDHAALAWFLLTAVSAGSFLYAGLRLPFFALVNGKAPDTVAPLPVSMKLAMLVMAAFNLAIGFSPALLARLAPPIGAVKVLSADHILFQLQLIVAAGICFGVLLKLLAPKSRITIDFDWLWRELPAAVLGRLIRARKQLQGFFEPVLTTARSGIGERFPVWAVRLLEAGNWRTGDIALAATALLGLALLVAAV</sequence>
<evidence type="ECO:0000256" key="6">
    <source>
        <dbReference type="ARBA" id="ARBA00023136"/>
    </source>
</evidence>
<feature type="transmembrane region" description="Helical" evidence="8">
    <location>
        <begin position="70"/>
        <end position="91"/>
    </location>
</feature>
<evidence type="ECO:0000256" key="8">
    <source>
        <dbReference type="SAM" id="Phobius"/>
    </source>
</evidence>
<evidence type="ECO:0000313" key="11">
    <source>
        <dbReference type="Proteomes" id="UP000553963"/>
    </source>
</evidence>
<keyword evidence="2" id="KW-1003">Cell membrane</keyword>
<feature type="transmembrane region" description="Helical" evidence="8">
    <location>
        <begin position="416"/>
        <end position="435"/>
    </location>
</feature>
<feature type="transmembrane region" description="Helical" evidence="8">
    <location>
        <begin position="372"/>
        <end position="395"/>
    </location>
</feature>
<dbReference type="EMBL" id="JACIDS010000002">
    <property type="protein sequence ID" value="MBB3930699.1"/>
    <property type="molecule type" value="Genomic_DNA"/>
</dbReference>
<feature type="transmembrane region" description="Helical" evidence="8">
    <location>
        <begin position="329"/>
        <end position="352"/>
    </location>
</feature>
<feature type="transmembrane region" description="Helical" evidence="8">
    <location>
        <begin position="157"/>
        <end position="178"/>
    </location>
</feature>
<dbReference type="Proteomes" id="UP000553963">
    <property type="component" value="Unassembled WGS sequence"/>
</dbReference>
<feature type="transmembrane region" description="Helical" evidence="8">
    <location>
        <begin position="241"/>
        <end position="259"/>
    </location>
</feature>
<evidence type="ECO:0000259" key="9">
    <source>
        <dbReference type="Pfam" id="PF00361"/>
    </source>
</evidence>
<feature type="transmembrane region" description="Helical" evidence="8">
    <location>
        <begin position="130"/>
        <end position="150"/>
    </location>
</feature>
<keyword evidence="6 8" id="KW-0472">Membrane</keyword>
<gene>
    <name evidence="10" type="ORF">GGR25_001738</name>
</gene>
<feature type="transmembrane region" description="Helical" evidence="8">
    <location>
        <begin position="32"/>
        <end position="50"/>
    </location>
</feature>
<comment type="caution">
    <text evidence="10">The sequence shown here is derived from an EMBL/GenBank/DDBJ whole genome shotgun (WGS) entry which is preliminary data.</text>
</comment>
<feature type="transmembrane region" description="Helical" evidence="8">
    <location>
        <begin position="217"/>
        <end position="235"/>
    </location>
</feature>
<evidence type="ECO:0000256" key="2">
    <source>
        <dbReference type="ARBA" id="ARBA00022475"/>
    </source>
</evidence>
<comment type="subcellular location">
    <subcellularLocation>
        <location evidence="1">Cell membrane</location>
        <topology evidence="1">Multi-pass membrane protein</topology>
    </subcellularLocation>
    <subcellularLocation>
        <location evidence="7">Membrane</location>
        <topology evidence="7">Multi-pass membrane protein</topology>
    </subcellularLocation>
</comment>
<dbReference type="AlphaFoldDB" id="A0A840AK48"/>
<feature type="transmembrane region" description="Helical" evidence="8">
    <location>
        <begin position="6"/>
        <end position="25"/>
    </location>
</feature>
<protein>
    <submittedName>
        <fullName evidence="10">Multicomponent Na+:H+ antiporter subunit D</fullName>
    </submittedName>
</protein>
<keyword evidence="4 8" id="KW-1133">Transmembrane helix</keyword>
<feature type="domain" description="NADH:quinone oxidoreductase/Mrp antiporter transmembrane" evidence="9">
    <location>
        <begin position="115"/>
        <end position="377"/>
    </location>
</feature>
<evidence type="ECO:0000256" key="7">
    <source>
        <dbReference type="RuleBase" id="RU000320"/>
    </source>
</evidence>
<evidence type="ECO:0000256" key="1">
    <source>
        <dbReference type="ARBA" id="ARBA00004651"/>
    </source>
</evidence>
<reference evidence="10 11" key="1">
    <citation type="submission" date="2020-08" db="EMBL/GenBank/DDBJ databases">
        <title>Genomic Encyclopedia of Type Strains, Phase IV (KMG-IV): sequencing the most valuable type-strain genomes for metagenomic binning, comparative biology and taxonomic classification.</title>
        <authorList>
            <person name="Goeker M."/>
        </authorList>
    </citation>
    <scope>NUCLEOTIDE SEQUENCE [LARGE SCALE GENOMIC DNA]</scope>
    <source>
        <strain evidence="10 11">DSM 25966</strain>
    </source>
</reference>
<feature type="transmembrane region" description="Helical" evidence="8">
    <location>
        <begin position="266"/>
        <end position="285"/>
    </location>
</feature>
<evidence type="ECO:0000256" key="5">
    <source>
        <dbReference type="ARBA" id="ARBA00023002"/>
    </source>
</evidence>